<accession>A0A1H4CHD6</accession>
<protein>
    <recommendedName>
        <fullName evidence="2">HAMP domain-containing protein</fullName>
    </recommendedName>
</protein>
<dbReference type="InterPro" id="IPR003660">
    <property type="entry name" value="HAMP_dom"/>
</dbReference>
<dbReference type="Pfam" id="PF00672">
    <property type="entry name" value="HAMP"/>
    <property type="match status" value="1"/>
</dbReference>
<dbReference type="STRING" id="89524.SAMN05444370_10778"/>
<dbReference type="Proteomes" id="UP000198703">
    <property type="component" value="Unassembled WGS sequence"/>
</dbReference>
<gene>
    <name evidence="3" type="ORF">SAMN05444370_10778</name>
</gene>
<organism evidence="3 4">
    <name type="scientific">Rubrimonas cliftonensis</name>
    <dbReference type="NCBI Taxonomy" id="89524"/>
    <lineage>
        <taxon>Bacteria</taxon>
        <taxon>Pseudomonadati</taxon>
        <taxon>Pseudomonadota</taxon>
        <taxon>Alphaproteobacteria</taxon>
        <taxon>Rhodobacterales</taxon>
        <taxon>Paracoccaceae</taxon>
        <taxon>Rubrimonas</taxon>
    </lineage>
</organism>
<keyword evidence="1" id="KW-0812">Transmembrane</keyword>
<dbReference type="RefSeq" id="WP_093254020.1">
    <property type="nucleotide sequence ID" value="NZ_FNQM01000007.1"/>
</dbReference>
<dbReference type="Gene3D" id="6.10.340.10">
    <property type="match status" value="1"/>
</dbReference>
<keyword evidence="1" id="KW-1133">Transmembrane helix</keyword>
<keyword evidence="4" id="KW-1185">Reference proteome</keyword>
<sequence>MAAGGADTAREAPLGGFDRSFLVTMIRDFFVILVLVTAAEFALKAGLVVYEFRANGEAKAQAKAAEVADDVRAIMLNEGGPVAARALYPIIQENLRELGWALAIEPSAVTVASIEEAFGFTPLGASRASWPEGAHAEGRVEIRAEAFCQTCHVRAEIGEVLGVVTARSYLDRELAAWWSSLQLTGMLSIGKIVLHTLLLFAILRARMAPLLRLRSVVSDLSRAFGGLGRRVEVASLDEFGALSRDLNMFLDRISRVVGELDAVLRRVVAVNDDIVRIQTGLRGKLDDFAAGMRRVERDAMLGARREPMLSNEWFDAMGESIESLRRAAEGGGHAPDVSAIQDRLRAVVSHAERQVETNMALFRALADLGDRSEGLRGDLAEMARLEERLRGVIDSGAALLGRLQGDAPPAAGAAPAA</sequence>
<dbReference type="GO" id="GO:0016020">
    <property type="term" value="C:membrane"/>
    <property type="evidence" value="ECO:0007669"/>
    <property type="project" value="InterPro"/>
</dbReference>
<evidence type="ECO:0000313" key="4">
    <source>
        <dbReference type="Proteomes" id="UP000198703"/>
    </source>
</evidence>
<feature type="domain" description="HAMP" evidence="2">
    <location>
        <begin position="204"/>
        <end position="258"/>
    </location>
</feature>
<keyword evidence="1" id="KW-0472">Membrane</keyword>
<feature type="transmembrane region" description="Helical" evidence="1">
    <location>
        <begin position="29"/>
        <end position="50"/>
    </location>
</feature>
<proteinExistence type="predicted"/>
<dbReference type="AlphaFoldDB" id="A0A1H4CHD6"/>
<dbReference type="GO" id="GO:0007165">
    <property type="term" value="P:signal transduction"/>
    <property type="evidence" value="ECO:0007669"/>
    <property type="project" value="InterPro"/>
</dbReference>
<dbReference type="SMART" id="SM00304">
    <property type="entry name" value="HAMP"/>
    <property type="match status" value="1"/>
</dbReference>
<evidence type="ECO:0000259" key="2">
    <source>
        <dbReference type="PROSITE" id="PS50885"/>
    </source>
</evidence>
<evidence type="ECO:0000256" key="1">
    <source>
        <dbReference type="SAM" id="Phobius"/>
    </source>
</evidence>
<dbReference type="EMBL" id="FNQM01000007">
    <property type="protein sequence ID" value="SEA59836.1"/>
    <property type="molecule type" value="Genomic_DNA"/>
</dbReference>
<dbReference type="PROSITE" id="PS50885">
    <property type="entry name" value="HAMP"/>
    <property type="match status" value="1"/>
</dbReference>
<evidence type="ECO:0000313" key="3">
    <source>
        <dbReference type="EMBL" id="SEA59836.1"/>
    </source>
</evidence>
<reference evidence="3 4" key="1">
    <citation type="submission" date="2016-10" db="EMBL/GenBank/DDBJ databases">
        <authorList>
            <person name="de Groot N.N."/>
        </authorList>
    </citation>
    <scope>NUCLEOTIDE SEQUENCE [LARGE SCALE GENOMIC DNA]</scope>
    <source>
        <strain evidence="3 4">DSM 15345</strain>
    </source>
</reference>
<dbReference type="CDD" id="cd06225">
    <property type="entry name" value="HAMP"/>
    <property type="match status" value="1"/>
</dbReference>
<name>A0A1H4CHD6_9RHOB</name>
<dbReference type="OrthoDB" id="7807789at2"/>